<evidence type="ECO:0000313" key="2">
    <source>
        <dbReference type="Proteomes" id="UP000317990"/>
    </source>
</evidence>
<dbReference type="Proteomes" id="UP000317990">
    <property type="component" value="Unassembled WGS sequence"/>
</dbReference>
<evidence type="ECO:0000313" key="1">
    <source>
        <dbReference type="EMBL" id="TGG94362.1"/>
    </source>
</evidence>
<reference evidence="1 2" key="1">
    <citation type="journal article" date="2019" name="mSystems">
        <title>Life at home and on the roam: Genomic adaptions reflect the dual lifestyle of an intracellular, facultative symbiont.</title>
        <authorList>
            <person name="Burgsdorf I."/>
        </authorList>
    </citation>
    <scope>NUCLEOTIDE SEQUENCE [LARGE SCALE GENOMIC DNA]</scope>
    <source>
        <strain evidence="1">277cV</strain>
    </source>
</reference>
<dbReference type="EMBL" id="SRMO01000043">
    <property type="protein sequence ID" value="TGG94362.1"/>
    <property type="molecule type" value="Genomic_DNA"/>
</dbReference>
<organism evidence="1 2">
    <name type="scientific">Aphanocapsa feldmannii 277cV</name>
    <dbReference type="NCBI Taxonomy" id="2507553"/>
    <lineage>
        <taxon>Bacteria</taxon>
        <taxon>Bacillati</taxon>
        <taxon>Cyanobacteriota</taxon>
        <taxon>Cyanophyceae</taxon>
        <taxon>Oscillatoriophycideae</taxon>
        <taxon>Chroococcales</taxon>
        <taxon>Microcystaceae</taxon>
        <taxon>Aphanocapsa</taxon>
    </lineage>
</organism>
<accession>A0A524RQT3</accession>
<sequence>MENEREHVDGDADQGDLHMRLLSLGLRRPLSQAGSTIDLALTSDAGFLTLSTEGDGSLDGAEASIGRFRLGLELSRPFASGVEPFAQLHGRYDSGDGPTGAAARWCWACATAMNGSTWSCAATT</sequence>
<dbReference type="AlphaFoldDB" id="A0A524RQT3"/>
<gene>
    <name evidence="1" type="ORF">ERJ67_03050</name>
</gene>
<proteinExistence type="predicted"/>
<protein>
    <submittedName>
        <fullName evidence="1">Uncharacterized protein</fullName>
    </submittedName>
</protein>
<name>A0A524RQT3_9CHRO</name>
<comment type="caution">
    <text evidence="1">The sequence shown here is derived from an EMBL/GenBank/DDBJ whole genome shotgun (WGS) entry which is preliminary data.</text>
</comment>